<feature type="compositionally biased region" description="Polar residues" evidence="1">
    <location>
        <begin position="36"/>
        <end position="53"/>
    </location>
</feature>
<dbReference type="OrthoDB" id="8255771at2"/>
<evidence type="ECO:0000313" key="3">
    <source>
        <dbReference type="Proteomes" id="UP000297966"/>
    </source>
</evidence>
<sequence>MNGQLHPGRRPSRLVQRRCCLARLAPQGDGHKQALAASTSSLRAQRSNPESLRGSSLDCFAALAMTEQGAAPPLTLLSRTMLGIAG</sequence>
<protein>
    <submittedName>
        <fullName evidence="2">Uncharacterized protein</fullName>
    </submittedName>
</protein>
<feature type="region of interest" description="Disordered" evidence="1">
    <location>
        <begin position="27"/>
        <end position="53"/>
    </location>
</feature>
<dbReference type="Proteomes" id="UP000297966">
    <property type="component" value="Unassembled WGS sequence"/>
</dbReference>
<comment type="caution">
    <text evidence="2">The sequence shown here is derived from an EMBL/GenBank/DDBJ whole genome shotgun (WGS) entry which is preliminary data.</text>
</comment>
<keyword evidence="3" id="KW-1185">Reference proteome</keyword>
<evidence type="ECO:0000313" key="2">
    <source>
        <dbReference type="EMBL" id="TFV35047.1"/>
    </source>
</evidence>
<name>A0A4Y9KX30_9BRAD</name>
<gene>
    <name evidence="2" type="ORF">E4K65_46790</name>
</gene>
<dbReference type="AlphaFoldDB" id="A0A4Y9KX30"/>
<evidence type="ECO:0000256" key="1">
    <source>
        <dbReference type="SAM" id="MobiDB-lite"/>
    </source>
</evidence>
<accession>A0A4Y9KX30</accession>
<reference evidence="2 3" key="1">
    <citation type="submission" date="2019-03" db="EMBL/GenBank/DDBJ databases">
        <title>Bradyrhizobium diversity isolated from nodules of Chamaecrista fasciculata.</title>
        <authorList>
            <person name="Klepa M.S."/>
            <person name="Urquiaga M.O."/>
            <person name="Hungria M."/>
            <person name="Delamuta J.R."/>
        </authorList>
    </citation>
    <scope>NUCLEOTIDE SEQUENCE [LARGE SCALE GENOMIC DNA]</scope>
    <source>
        <strain evidence="2 3">CNPSo 3448</strain>
    </source>
</reference>
<dbReference type="EMBL" id="SPQT01000137">
    <property type="protein sequence ID" value="TFV35047.1"/>
    <property type="molecule type" value="Genomic_DNA"/>
</dbReference>
<organism evidence="2 3">
    <name type="scientific">Bradyrhizobium niftali</name>
    <dbReference type="NCBI Taxonomy" id="2560055"/>
    <lineage>
        <taxon>Bacteria</taxon>
        <taxon>Pseudomonadati</taxon>
        <taxon>Pseudomonadota</taxon>
        <taxon>Alphaproteobacteria</taxon>
        <taxon>Hyphomicrobiales</taxon>
        <taxon>Nitrobacteraceae</taxon>
        <taxon>Bradyrhizobium</taxon>
    </lineage>
</organism>
<proteinExistence type="predicted"/>